<dbReference type="Proteomes" id="UP000676456">
    <property type="component" value="Unassembled WGS sequence"/>
</dbReference>
<evidence type="ECO:0000313" key="1">
    <source>
        <dbReference type="EMBL" id="MBS4222233.1"/>
    </source>
</evidence>
<sequence>MTNLTPKMRLKVKRDTSYLPDTNSGVYFRNNISSFRMEGHKIDQWVEKLLPMFNGQFTLGDLTEGLPDPYRNRVYQIAEVLYRNEFVRDMSQDLPHQLDDHILKMYAPQIEFLESFGDSAACRFQAYRRAKVLAVGSGPFFVSLVSSLIESGLPKINMFITDSIVTNRERVEELVARARKADKEVMVQEVSLQKKEECSWREIIQPFESVLYVSQEGDIDELRLLHTVCREENKLFLPALCIQGVGLAGPIVHPDSTGCWESAWRRMHRTTLSKGKQFSSFSPIAGALLANIISFELFKEITSVDEAKSRNHFYLLDLHTLEGNWHSFLPHPLAEGRMSTEWVSDLDLLPELSLNKDVSSKLLLHLSQLTSKESGIFHIFEEGDLKQLPLAQCRVQAVDILSEGPAELLPDIVCNGLTHEEVRREAGLTGIESYVSRSVDLLVTTLPPYGEETAVPTHKFVGVGAGETVSEGISRGLQSCLEKVLNKQEINRNNLVTQVQLDKVDDEHCRFYLNALTTMKGAPVIGLGREVSGFPVVWVGTNERWFGNVGLNITMALRKALQQALMNAQNKEDYLFSKSLEVSSVHLEEKEPLSLVIPSLDITTQSSILQSAIKNLKQQQKQLLVFDLTLEPFLKEGLAGVFGVLIREEGSS</sequence>
<evidence type="ECO:0000313" key="2">
    <source>
        <dbReference type="Proteomes" id="UP000676456"/>
    </source>
</evidence>
<protein>
    <submittedName>
        <fullName evidence="1">Thiazole-containing bacteriocin maturation protein</fullName>
    </submittedName>
</protein>
<accession>A0A942UP06</accession>
<dbReference type="EMBL" id="JAGYPN010000001">
    <property type="protein sequence ID" value="MBS4222233.1"/>
    <property type="molecule type" value="Genomic_DNA"/>
</dbReference>
<organism evidence="1 2">
    <name type="scientific">Lederbergia citrea</name>
    <dbReference type="NCBI Taxonomy" id="2833581"/>
    <lineage>
        <taxon>Bacteria</taxon>
        <taxon>Bacillati</taxon>
        <taxon>Bacillota</taxon>
        <taxon>Bacilli</taxon>
        <taxon>Bacillales</taxon>
        <taxon>Bacillaceae</taxon>
        <taxon>Lederbergia</taxon>
    </lineage>
</organism>
<gene>
    <name evidence="1" type="ORF">KHA91_05610</name>
</gene>
<dbReference type="Gene3D" id="3.40.50.720">
    <property type="entry name" value="NAD(P)-binding Rossmann-like Domain"/>
    <property type="match status" value="1"/>
</dbReference>
<name>A0A942UP06_9BACI</name>
<dbReference type="InterPro" id="IPR022368">
    <property type="entry name" value="Thiazole_bacteriocin_mat_put"/>
</dbReference>
<dbReference type="RefSeq" id="WP_213097190.1">
    <property type="nucleotide sequence ID" value="NZ_JAGYPH010000001.1"/>
</dbReference>
<proteinExistence type="predicted"/>
<dbReference type="NCBIfam" id="TIGR03693">
    <property type="entry name" value="ocin_ThiF_like"/>
    <property type="match status" value="1"/>
</dbReference>
<keyword evidence="2" id="KW-1185">Reference proteome</keyword>
<dbReference type="AlphaFoldDB" id="A0A942UP06"/>
<reference evidence="1 2" key="1">
    <citation type="submission" date="2021-05" db="EMBL/GenBank/DDBJ databases">
        <title>Novel Bacillus species.</title>
        <authorList>
            <person name="Liu G."/>
        </authorList>
    </citation>
    <scope>NUCLEOTIDE SEQUENCE [LARGE SCALE GENOMIC DNA]</scope>
    <source>
        <strain evidence="1 2">FJAT-49682</strain>
    </source>
</reference>
<comment type="caution">
    <text evidence="1">The sequence shown here is derived from an EMBL/GenBank/DDBJ whole genome shotgun (WGS) entry which is preliminary data.</text>
</comment>